<accession>A0ABS9SV67</accession>
<keyword evidence="2" id="KW-1185">Reference proteome</keyword>
<dbReference type="InterPro" id="IPR028957">
    <property type="entry name" value="Imm50"/>
</dbReference>
<name>A0ABS9SV67_9ACTN</name>
<evidence type="ECO:0000313" key="2">
    <source>
        <dbReference type="Proteomes" id="UP001166784"/>
    </source>
</evidence>
<organism evidence="1 2">
    <name type="scientific">Streptomyces marispadix</name>
    <dbReference type="NCBI Taxonomy" id="2922868"/>
    <lineage>
        <taxon>Bacteria</taxon>
        <taxon>Bacillati</taxon>
        <taxon>Actinomycetota</taxon>
        <taxon>Actinomycetes</taxon>
        <taxon>Kitasatosporales</taxon>
        <taxon>Streptomycetaceae</taxon>
        <taxon>Streptomyces</taxon>
    </lineage>
</organism>
<sequence length="164" mass="18410">MTADTALHPANPQQLTDLYGQFPSYDRLRIRSVNVSPFGPTLMLRVDLPEFPAEPPEEWVAAGFDTVQCHLQFLAVEHLVLARWSPPAEARLDAQPVSDRLTEVRLNGTGIELTFQANPQFVVRHISAFRAAADEPEYTYLSRLDTKLHGTSEPATTTETFYAR</sequence>
<reference evidence="1" key="1">
    <citation type="submission" date="2022-03" db="EMBL/GenBank/DDBJ databases">
        <authorList>
            <person name="Santos J.D.N."/>
            <person name="Kallscheuer N."/>
            <person name="Jogler C."/>
            <person name="Lage O.M."/>
        </authorList>
    </citation>
    <scope>NUCLEOTIDE SEQUENCE</scope>
    <source>
        <strain evidence="1">M600PL45_2</strain>
    </source>
</reference>
<dbReference type="EMBL" id="JAKWJU010000002">
    <property type="protein sequence ID" value="MCH6159951.1"/>
    <property type="molecule type" value="Genomic_DNA"/>
</dbReference>
<dbReference type="Pfam" id="PF15594">
    <property type="entry name" value="Imm50"/>
    <property type="match status" value="1"/>
</dbReference>
<protein>
    <submittedName>
        <fullName evidence="1">Immunity 50 family protein</fullName>
    </submittedName>
</protein>
<gene>
    <name evidence="1" type="ORF">MMA15_05815</name>
</gene>
<evidence type="ECO:0000313" key="1">
    <source>
        <dbReference type="EMBL" id="MCH6159951.1"/>
    </source>
</evidence>
<comment type="caution">
    <text evidence="1">The sequence shown here is derived from an EMBL/GenBank/DDBJ whole genome shotgun (WGS) entry which is preliminary data.</text>
</comment>
<proteinExistence type="predicted"/>
<dbReference type="Proteomes" id="UP001166784">
    <property type="component" value="Unassembled WGS sequence"/>
</dbReference>
<dbReference type="RefSeq" id="WP_241057935.1">
    <property type="nucleotide sequence ID" value="NZ_JAKWJU010000002.1"/>
</dbReference>
<reference evidence="1" key="2">
    <citation type="journal article" date="2023" name="Int. J. Syst. Evol. Microbiol.">
        <title>Streptomyces marispadix sp. nov., isolated from marine beach sediment of the Northern Coast of Portugal.</title>
        <authorList>
            <person name="dos Santos J.D.N."/>
            <person name="Vitorino I.R."/>
            <person name="Kallscheuer N."/>
            <person name="Srivastava A."/>
            <person name="Krautwurst S."/>
            <person name="Marz M."/>
            <person name="Jogler C."/>
            <person name="Lobo Da Cunha A."/>
            <person name="Catita J."/>
            <person name="Goncalves H."/>
            <person name="Gonzalez I."/>
            <person name="Reyes F."/>
            <person name="Lage O.M."/>
        </authorList>
    </citation>
    <scope>NUCLEOTIDE SEQUENCE</scope>
    <source>
        <strain evidence="1">M600PL45_2</strain>
    </source>
</reference>